<dbReference type="PANTHER" id="PTHR43701:SF2">
    <property type="entry name" value="MEMBRANE TRANSPORTER PROTEIN YJNA-RELATED"/>
    <property type="match status" value="1"/>
</dbReference>
<keyword evidence="2 5" id="KW-0812">Transmembrane</keyword>
<reference evidence="6 7" key="1">
    <citation type="journal article" date="2018" name="Sci. Rep.">
        <title>Raphidocelis subcapitata (=Pseudokirchneriella subcapitata) provides an insight into genome evolution and environmental adaptations in the Sphaeropleales.</title>
        <authorList>
            <person name="Suzuki S."/>
            <person name="Yamaguchi H."/>
            <person name="Nakajima N."/>
            <person name="Kawachi M."/>
        </authorList>
    </citation>
    <scope>NUCLEOTIDE SEQUENCE [LARGE SCALE GENOMIC DNA]</scope>
    <source>
        <strain evidence="6 7">NIES-35</strain>
    </source>
</reference>
<feature type="transmembrane region" description="Helical" evidence="5">
    <location>
        <begin position="274"/>
        <end position="296"/>
    </location>
</feature>
<feature type="transmembrane region" description="Helical" evidence="5">
    <location>
        <begin position="93"/>
        <end position="115"/>
    </location>
</feature>
<dbReference type="Proteomes" id="UP000247498">
    <property type="component" value="Unassembled WGS sequence"/>
</dbReference>
<feature type="transmembrane region" description="Helical" evidence="5">
    <location>
        <begin position="153"/>
        <end position="173"/>
    </location>
</feature>
<dbReference type="AlphaFoldDB" id="A0A2V0P9M7"/>
<feature type="transmembrane region" description="Helical" evidence="5">
    <location>
        <begin position="55"/>
        <end position="81"/>
    </location>
</feature>
<feature type="transmembrane region" description="Helical" evidence="5">
    <location>
        <begin position="121"/>
        <end position="141"/>
    </location>
</feature>
<dbReference type="InParanoid" id="A0A2V0P9M7"/>
<evidence type="ECO:0000256" key="2">
    <source>
        <dbReference type="ARBA" id="ARBA00022692"/>
    </source>
</evidence>
<comment type="subcellular location">
    <subcellularLocation>
        <location evidence="1">Membrane</location>
        <topology evidence="1">Multi-pass membrane protein</topology>
    </subcellularLocation>
</comment>
<dbReference type="InterPro" id="IPR002781">
    <property type="entry name" value="TM_pro_TauE-like"/>
</dbReference>
<keyword evidence="7" id="KW-1185">Reference proteome</keyword>
<dbReference type="EMBL" id="BDRX01000068">
    <property type="protein sequence ID" value="GBF95652.1"/>
    <property type="molecule type" value="Genomic_DNA"/>
</dbReference>
<evidence type="ECO:0000313" key="7">
    <source>
        <dbReference type="Proteomes" id="UP000247498"/>
    </source>
</evidence>
<evidence type="ECO:0000256" key="4">
    <source>
        <dbReference type="ARBA" id="ARBA00023136"/>
    </source>
</evidence>
<gene>
    <name evidence="6" type="ORF">Rsub_08634</name>
</gene>
<dbReference type="GO" id="GO:0016020">
    <property type="term" value="C:membrane"/>
    <property type="evidence" value="ECO:0007669"/>
    <property type="project" value="UniProtKB-SubCell"/>
</dbReference>
<dbReference type="InterPro" id="IPR051598">
    <property type="entry name" value="TSUP/Inactive_protease-like"/>
</dbReference>
<name>A0A2V0P9M7_9CHLO</name>
<dbReference type="OrthoDB" id="10265963at2759"/>
<evidence type="ECO:0000256" key="5">
    <source>
        <dbReference type="SAM" id="Phobius"/>
    </source>
</evidence>
<sequence>MRRAAIVLRQLQLQGGHAHPHAHPHASHTCGGALRGLATGLKDVEPKTLAKARRLALAVGTAAGAFGSLVGVGGGVLIVPAIVNACPSIPQRVISGTSLAAVVATGSTAGAVYLGSGLVDATSALLIAGGAVLTAPLGARYTARLNCQALRRLLGWWLIGVAPLVPAKALLLARDGDGAGGGDAGAAAAGTAAGSTGRALAAAPAGAAAAGTAGGDAGSGPARSTELLLRPLRPADAAIAATGCFAGFASGLLGIGGGTIVTPMLAVATSLPHAAVLGTSLAAMIPPSLVGLLQHARMGNVDVRMGAALAAGTAMGSYVGSAAALAAPPGVLEAVFAVGMAFLGRKTLQAANKAAAAAAKAAAAAAAK</sequence>
<accession>A0A2V0P9M7</accession>
<feature type="transmembrane region" description="Helical" evidence="5">
    <location>
        <begin position="237"/>
        <end position="262"/>
    </location>
</feature>
<evidence type="ECO:0000256" key="3">
    <source>
        <dbReference type="ARBA" id="ARBA00022989"/>
    </source>
</evidence>
<dbReference type="Pfam" id="PF01925">
    <property type="entry name" value="TauE"/>
    <property type="match status" value="2"/>
</dbReference>
<proteinExistence type="predicted"/>
<evidence type="ECO:0000256" key="1">
    <source>
        <dbReference type="ARBA" id="ARBA00004141"/>
    </source>
</evidence>
<dbReference type="PANTHER" id="PTHR43701">
    <property type="entry name" value="MEMBRANE TRANSPORTER PROTEIN MJ0441-RELATED"/>
    <property type="match status" value="1"/>
</dbReference>
<keyword evidence="4 5" id="KW-0472">Membrane</keyword>
<comment type="caution">
    <text evidence="6">The sequence shown here is derived from an EMBL/GenBank/DDBJ whole genome shotgun (WGS) entry which is preliminary data.</text>
</comment>
<evidence type="ECO:0000313" key="6">
    <source>
        <dbReference type="EMBL" id="GBF95652.1"/>
    </source>
</evidence>
<keyword evidence="3 5" id="KW-1133">Transmembrane helix</keyword>
<protein>
    <submittedName>
        <fullName evidence="6">4-toluene sulfonate uptake permease</fullName>
    </submittedName>
</protein>
<organism evidence="6 7">
    <name type="scientific">Raphidocelis subcapitata</name>
    <dbReference type="NCBI Taxonomy" id="307507"/>
    <lineage>
        <taxon>Eukaryota</taxon>
        <taxon>Viridiplantae</taxon>
        <taxon>Chlorophyta</taxon>
        <taxon>core chlorophytes</taxon>
        <taxon>Chlorophyceae</taxon>
        <taxon>CS clade</taxon>
        <taxon>Sphaeropleales</taxon>
        <taxon>Selenastraceae</taxon>
        <taxon>Raphidocelis</taxon>
    </lineage>
</organism>
<feature type="transmembrane region" description="Helical" evidence="5">
    <location>
        <begin position="316"/>
        <end position="343"/>
    </location>
</feature>